<dbReference type="Proteomes" id="UP000239504">
    <property type="component" value="Unassembled WGS sequence"/>
</dbReference>
<proteinExistence type="predicted"/>
<feature type="domain" description="Microcin J25-processing protein McjB C-terminal" evidence="1">
    <location>
        <begin position="137"/>
        <end position="227"/>
    </location>
</feature>
<organism evidence="2 3">
    <name type="scientific">Hyphococcus luteus</name>
    <dbReference type="NCBI Taxonomy" id="2058213"/>
    <lineage>
        <taxon>Bacteria</taxon>
        <taxon>Pseudomonadati</taxon>
        <taxon>Pseudomonadota</taxon>
        <taxon>Alphaproteobacteria</taxon>
        <taxon>Parvularculales</taxon>
        <taxon>Parvularculaceae</taxon>
        <taxon>Hyphococcus</taxon>
    </lineage>
</organism>
<evidence type="ECO:0000259" key="1">
    <source>
        <dbReference type="Pfam" id="PF13471"/>
    </source>
</evidence>
<evidence type="ECO:0000313" key="3">
    <source>
        <dbReference type="Proteomes" id="UP000239504"/>
    </source>
</evidence>
<dbReference type="OrthoDB" id="119963at2"/>
<name>A0A2S7K778_9PROT</name>
<accession>A0A2S7K778</accession>
<evidence type="ECO:0000313" key="2">
    <source>
        <dbReference type="EMBL" id="PQA88308.1"/>
    </source>
</evidence>
<gene>
    <name evidence="2" type="ORF">CW354_08390</name>
</gene>
<sequence length="229" mass="26239">MFELAQNACSCEIGGTTIILDVSADKFIQTNQRQSQWLDEILTHDDRNGALSDSATQFAERLIARGILVRTTSTTNMPNRIRQEAPTASIMVRAAAEPTHIELRLLVTFCRALIECWALEHFESFEDQVRAAKKWSLRNPKSKPCNSEEAYSAIHAFHALTPYFFSLEDACRFRSLVLLRYISLLRYDASWVFGVQLSPFRAHCWVESQRVVLNDELENILGFHRIMLV</sequence>
<reference evidence="2 3" key="1">
    <citation type="submission" date="2017-12" db="EMBL/GenBank/DDBJ databases">
        <authorList>
            <person name="Hurst M.R.H."/>
        </authorList>
    </citation>
    <scope>NUCLEOTIDE SEQUENCE [LARGE SCALE GENOMIC DNA]</scope>
    <source>
        <strain evidence="2 3">SY-3-19</strain>
    </source>
</reference>
<protein>
    <recommendedName>
        <fullName evidence="1">Microcin J25-processing protein McjB C-terminal domain-containing protein</fullName>
    </recommendedName>
</protein>
<dbReference type="InterPro" id="IPR032708">
    <property type="entry name" value="McjB_C"/>
</dbReference>
<dbReference type="AlphaFoldDB" id="A0A2S7K778"/>
<dbReference type="RefSeq" id="WP_104829552.1">
    <property type="nucleotide sequence ID" value="NZ_PJCH01000005.1"/>
</dbReference>
<dbReference type="EMBL" id="PJCH01000005">
    <property type="protein sequence ID" value="PQA88308.1"/>
    <property type="molecule type" value="Genomic_DNA"/>
</dbReference>
<keyword evidence="3" id="KW-1185">Reference proteome</keyword>
<comment type="caution">
    <text evidence="2">The sequence shown here is derived from an EMBL/GenBank/DDBJ whole genome shotgun (WGS) entry which is preliminary data.</text>
</comment>
<dbReference type="NCBIfam" id="NF033537">
    <property type="entry name" value="lasso_biosyn_B2"/>
    <property type="match status" value="1"/>
</dbReference>
<dbReference type="Pfam" id="PF13471">
    <property type="entry name" value="Transglut_core3"/>
    <property type="match status" value="1"/>
</dbReference>
<dbReference type="InterPro" id="IPR053521">
    <property type="entry name" value="McjB-like"/>
</dbReference>